<dbReference type="EMBL" id="GBXM01081997">
    <property type="protein sequence ID" value="JAH26580.1"/>
    <property type="molecule type" value="Transcribed_RNA"/>
</dbReference>
<reference evidence="1" key="2">
    <citation type="journal article" date="2015" name="Fish Shellfish Immunol.">
        <title>Early steps in the European eel (Anguilla anguilla)-Vibrio vulnificus interaction in the gills: Role of the RtxA13 toxin.</title>
        <authorList>
            <person name="Callol A."/>
            <person name="Pajuelo D."/>
            <person name="Ebbesson L."/>
            <person name="Teles M."/>
            <person name="MacKenzie S."/>
            <person name="Amaro C."/>
        </authorList>
    </citation>
    <scope>NUCLEOTIDE SEQUENCE</scope>
</reference>
<accession>A0A0E9RDL9</accession>
<proteinExistence type="predicted"/>
<evidence type="ECO:0000313" key="1">
    <source>
        <dbReference type="EMBL" id="JAH26580.1"/>
    </source>
</evidence>
<organism evidence="1">
    <name type="scientific">Anguilla anguilla</name>
    <name type="common">European freshwater eel</name>
    <name type="synonym">Muraena anguilla</name>
    <dbReference type="NCBI Taxonomy" id="7936"/>
    <lineage>
        <taxon>Eukaryota</taxon>
        <taxon>Metazoa</taxon>
        <taxon>Chordata</taxon>
        <taxon>Craniata</taxon>
        <taxon>Vertebrata</taxon>
        <taxon>Euteleostomi</taxon>
        <taxon>Actinopterygii</taxon>
        <taxon>Neopterygii</taxon>
        <taxon>Teleostei</taxon>
        <taxon>Anguilliformes</taxon>
        <taxon>Anguillidae</taxon>
        <taxon>Anguilla</taxon>
    </lineage>
</organism>
<sequence length="41" mass="4701">MDKRGRVRRVCLFFDPSQCGSRTGGIPQWLCLPFYISPLAK</sequence>
<name>A0A0E9RDL9_ANGAN</name>
<protein>
    <submittedName>
        <fullName evidence="1">Uncharacterized protein</fullName>
    </submittedName>
</protein>
<reference evidence="1" key="1">
    <citation type="submission" date="2014-11" db="EMBL/GenBank/DDBJ databases">
        <authorList>
            <person name="Amaro Gonzalez C."/>
        </authorList>
    </citation>
    <scope>NUCLEOTIDE SEQUENCE</scope>
</reference>
<dbReference type="AlphaFoldDB" id="A0A0E9RDL9"/>